<protein>
    <submittedName>
        <fullName evidence="1">Uncharacterized protein</fullName>
    </submittedName>
</protein>
<evidence type="ECO:0000313" key="1">
    <source>
        <dbReference type="EMBL" id="SEO05602.1"/>
    </source>
</evidence>
<reference evidence="1 2" key="1">
    <citation type="submission" date="2016-10" db="EMBL/GenBank/DDBJ databases">
        <authorList>
            <person name="de Groot N.N."/>
        </authorList>
    </citation>
    <scope>NUCLEOTIDE SEQUENCE [LARGE SCALE GENOMIC DNA]</scope>
    <source>
        <strain evidence="1 2">DSM 8512</strain>
    </source>
</reference>
<name>A0A1H8LK51_9RHOB</name>
<dbReference type="AlphaFoldDB" id="A0A1H8LK51"/>
<keyword evidence="2" id="KW-1185">Reference proteome</keyword>
<dbReference type="EMBL" id="FODE01000031">
    <property type="protein sequence ID" value="SEO05602.1"/>
    <property type="molecule type" value="Genomic_DNA"/>
</dbReference>
<sequence length="39" mass="4406">MSIRAVLLFLLIMIAIAIAAGPGFRRFMARMLGISRRDR</sequence>
<dbReference type="Proteomes" id="UP000199054">
    <property type="component" value="Unassembled WGS sequence"/>
</dbReference>
<accession>A0A1H8LK51</accession>
<evidence type="ECO:0000313" key="2">
    <source>
        <dbReference type="Proteomes" id="UP000199054"/>
    </source>
</evidence>
<gene>
    <name evidence="1" type="ORF">SAMN04489859_103149</name>
</gene>
<organism evidence="1 2">
    <name type="scientific">Paracoccus alcaliphilus</name>
    <dbReference type="NCBI Taxonomy" id="34002"/>
    <lineage>
        <taxon>Bacteria</taxon>
        <taxon>Pseudomonadati</taxon>
        <taxon>Pseudomonadota</taxon>
        <taxon>Alphaproteobacteria</taxon>
        <taxon>Rhodobacterales</taxon>
        <taxon>Paracoccaceae</taxon>
        <taxon>Paracoccus</taxon>
    </lineage>
</organism>
<proteinExistence type="predicted"/>